<keyword evidence="14" id="KW-1185">Reference proteome</keyword>
<comment type="function">
    <text evidence="12">Component of the ubiquinol-cytochrome c oxidoreductase, a multisubunit transmembrane complex that is part of the mitochondrial electron transport chain which drives oxidative phosphorylation. The complex plays an important role in the uptake of multiple carbon sources present in different host niches.</text>
</comment>
<reference evidence="13 14" key="1">
    <citation type="submission" date="2019-03" db="EMBL/GenBank/DDBJ databases">
        <title>The genome sequence of a newly discovered highly antifungal drug resistant Aspergillus species, Aspergillus tanneri NIH 1004.</title>
        <authorList>
            <person name="Mounaud S."/>
            <person name="Singh I."/>
            <person name="Joardar V."/>
            <person name="Pakala S."/>
            <person name="Pakala S."/>
            <person name="Venepally P."/>
            <person name="Hoover J."/>
            <person name="Nierman W."/>
            <person name="Chung J."/>
            <person name="Losada L."/>
        </authorList>
    </citation>
    <scope>NUCLEOTIDE SEQUENCE [LARGE SCALE GENOMIC DNA]</scope>
    <source>
        <strain evidence="13 14">NIH1004</strain>
    </source>
</reference>
<dbReference type="GO" id="GO:0045275">
    <property type="term" value="C:respiratory chain complex III"/>
    <property type="evidence" value="ECO:0007669"/>
    <property type="project" value="UniProtKB-UniRule"/>
</dbReference>
<gene>
    <name evidence="13" type="ORF">EYZ11_002790</name>
</gene>
<dbReference type="InterPro" id="IPR008027">
    <property type="entry name" value="QCR9"/>
</dbReference>
<feature type="transmembrane region" description="Helical" evidence="12">
    <location>
        <begin position="20"/>
        <end position="42"/>
    </location>
</feature>
<dbReference type="Pfam" id="PF05365">
    <property type="entry name" value="UCR_UQCRX_QCR9"/>
    <property type="match status" value="1"/>
</dbReference>
<comment type="subcellular location">
    <subcellularLocation>
        <location evidence="1 12">Mitochondrion inner membrane</location>
        <topology evidence="1 12">Single-pass membrane protein</topology>
    </subcellularLocation>
</comment>
<evidence type="ECO:0000256" key="8">
    <source>
        <dbReference type="ARBA" id="ARBA00022989"/>
    </source>
</evidence>
<dbReference type="VEuPathDB" id="FungiDB:EYZ11_002790"/>
<dbReference type="AlphaFoldDB" id="A0A4S3JPW7"/>
<dbReference type="GO" id="GO:0006122">
    <property type="term" value="P:mitochondrial electron transport, ubiquinol to cytochrome c"/>
    <property type="evidence" value="ECO:0007669"/>
    <property type="project" value="UniProtKB-UniRule"/>
</dbReference>
<evidence type="ECO:0000256" key="9">
    <source>
        <dbReference type="ARBA" id="ARBA00023128"/>
    </source>
</evidence>
<dbReference type="PANTHER" id="PTHR12980:SF0">
    <property type="entry name" value="CYTOCHROME B-C1 COMPLEX SUBUNIT 9"/>
    <property type="match status" value="1"/>
</dbReference>
<dbReference type="GO" id="GO:0005743">
    <property type="term" value="C:mitochondrial inner membrane"/>
    <property type="evidence" value="ECO:0007669"/>
    <property type="project" value="UniProtKB-SubCell"/>
</dbReference>
<accession>A0A4S3JPW7</accession>
<keyword evidence="9 12" id="KW-0496">Mitochondrion</keyword>
<keyword evidence="5 12" id="KW-0812">Transmembrane</keyword>
<evidence type="ECO:0000256" key="5">
    <source>
        <dbReference type="ARBA" id="ARBA00022692"/>
    </source>
</evidence>
<keyword evidence="6 12" id="KW-0999">Mitochondrion inner membrane</keyword>
<evidence type="ECO:0000256" key="1">
    <source>
        <dbReference type="ARBA" id="ARBA00004434"/>
    </source>
</evidence>
<dbReference type="Proteomes" id="UP000308092">
    <property type="component" value="Unassembled WGS sequence"/>
</dbReference>
<dbReference type="Gene3D" id="1.20.5.260">
    <property type="entry name" value="Cytochrome b-c1 complex subunit 9"/>
    <property type="match status" value="1"/>
</dbReference>
<keyword evidence="3 12" id="KW-0813">Transport</keyword>
<comment type="subunit">
    <text evidence="12">Component of the ubiquinol-cytochrome c oxidoreductase (cytochrome b-c1 complex, complex III, CIII), a multisubunit enzyme composed of 3 respiratory subunits cytochrome b, cytochrome c1 and Rieske protein, 2 core protein subunits, and additional low-molecular weight protein subunits.</text>
</comment>
<evidence type="ECO:0000256" key="7">
    <source>
        <dbReference type="ARBA" id="ARBA00022982"/>
    </source>
</evidence>
<evidence type="ECO:0000256" key="10">
    <source>
        <dbReference type="ARBA" id="ARBA00023136"/>
    </source>
</evidence>
<dbReference type="STRING" id="1220188.A0A4S3JPW7"/>
<dbReference type="FunFam" id="1.20.5.260:FF:000001">
    <property type="entry name" value="Cytochrome b-c1 complex subunit 9"/>
    <property type="match status" value="1"/>
</dbReference>
<dbReference type="PANTHER" id="PTHR12980">
    <property type="entry name" value="UBIQUINOL-CYTOCHROME C REDUCTASE COMPLEX, SUBUNIT X"/>
    <property type="match status" value="1"/>
</dbReference>
<evidence type="ECO:0000256" key="2">
    <source>
        <dbReference type="ARBA" id="ARBA00007856"/>
    </source>
</evidence>
<protein>
    <recommendedName>
        <fullName evidence="11 12">Complex III subunit 9</fullName>
    </recommendedName>
</protein>
<organism evidence="13 14">
    <name type="scientific">Aspergillus tanneri</name>
    <dbReference type="NCBI Taxonomy" id="1220188"/>
    <lineage>
        <taxon>Eukaryota</taxon>
        <taxon>Fungi</taxon>
        <taxon>Dikarya</taxon>
        <taxon>Ascomycota</taxon>
        <taxon>Pezizomycotina</taxon>
        <taxon>Eurotiomycetes</taxon>
        <taxon>Eurotiomycetidae</taxon>
        <taxon>Eurotiales</taxon>
        <taxon>Aspergillaceae</taxon>
        <taxon>Aspergillus</taxon>
        <taxon>Aspergillus subgen. Circumdati</taxon>
    </lineage>
</organism>
<keyword evidence="4 12" id="KW-0679">Respiratory chain</keyword>
<name>A0A4S3JPW7_9EURO</name>
<keyword evidence="7 12" id="KW-0249">Electron transport</keyword>
<evidence type="ECO:0000313" key="14">
    <source>
        <dbReference type="Proteomes" id="UP000308092"/>
    </source>
</evidence>
<dbReference type="SUPFAM" id="SSF81514">
    <property type="entry name" value="Subunit X (non-heme 7 kDa protein) of cytochrome bc1 complex (Ubiquinol-cytochrome c reductase)"/>
    <property type="match status" value="1"/>
</dbReference>
<dbReference type="InterPro" id="IPR036656">
    <property type="entry name" value="QCR9_sf"/>
</dbReference>
<comment type="similarity">
    <text evidence="2 12">Belongs to the UQCR10/QCR9 family.</text>
</comment>
<keyword evidence="10 12" id="KW-0472">Membrane</keyword>
<evidence type="ECO:0000256" key="12">
    <source>
        <dbReference type="RuleBase" id="RU368056"/>
    </source>
</evidence>
<evidence type="ECO:0000256" key="4">
    <source>
        <dbReference type="ARBA" id="ARBA00022660"/>
    </source>
</evidence>
<evidence type="ECO:0000313" key="13">
    <source>
        <dbReference type="EMBL" id="THC97743.1"/>
    </source>
</evidence>
<proteinExistence type="inferred from homology"/>
<evidence type="ECO:0000256" key="11">
    <source>
        <dbReference type="ARBA" id="ARBA00044247"/>
    </source>
</evidence>
<keyword evidence="8 12" id="KW-1133">Transmembrane helix</keyword>
<comment type="caution">
    <text evidence="13">The sequence shown here is derived from an EMBL/GenBank/DDBJ whole genome shotgun (WGS) entry which is preliminary data.</text>
</comment>
<sequence length="75" mass="8602">MSPSHVLPESSVDGQDEEGVIRRNAVFLTTIFASAFAFEIAFDSASNKVWDSLNRGRQWKDIKHRYIVKEEEDDD</sequence>
<evidence type="ECO:0000256" key="3">
    <source>
        <dbReference type="ARBA" id="ARBA00022448"/>
    </source>
</evidence>
<evidence type="ECO:0000256" key="6">
    <source>
        <dbReference type="ARBA" id="ARBA00022792"/>
    </source>
</evidence>
<dbReference type="EMBL" id="SOSA01000065">
    <property type="protein sequence ID" value="THC97743.1"/>
    <property type="molecule type" value="Genomic_DNA"/>
</dbReference>